<evidence type="ECO:0000313" key="2">
    <source>
        <dbReference type="EMBL" id="SDE02030.1"/>
    </source>
</evidence>
<dbReference type="Proteomes" id="UP000198908">
    <property type="component" value="Unassembled WGS sequence"/>
</dbReference>
<keyword evidence="3" id="KW-1185">Reference proteome</keyword>
<dbReference type="EMBL" id="FMYQ01000030">
    <property type="protein sequence ID" value="SDE02030.1"/>
    <property type="molecule type" value="Genomic_DNA"/>
</dbReference>
<proteinExistence type="predicted"/>
<evidence type="ECO:0000313" key="3">
    <source>
        <dbReference type="Proteomes" id="UP000198908"/>
    </source>
</evidence>
<feature type="region of interest" description="Disordered" evidence="1">
    <location>
        <begin position="115"/>
        <end position="138"/>
    </location>
</feature>
<dbReference type="STRING" id="416944.SAMN05421548_13092"/>
<evidence type="ECO:0000256" key="1">
    <source>
        <dbReference type="SAM" id="MobiDB-lite"/>
    </source>
</evidence>
<dbReference type="AlphaFoldDB" id="A0A1G6ZHG0"/>
<accession>A0A1G6ZHG0</accession>
<organism evidence="2 3">
    <name type="scientific">Paraburkholderia lycopersici</name>
    <dbReference type="NCBI Taxonomy" id="416944"/>
    <lineage>
        <taxon>Bacteria</taxon>
        <taxon>Pseudomonadati</taxon>
        <taxon>Pseudomonadota</taxon>
        <taxon>Betaproteobacteria</taxon>
        <taxon>Burkholderiales</taxon>
        <taxon>Burkholderiaceae</taxon>
        <taxon>Paraburkholderia</taxon>
    </lineage>
</organism>
<reference evidence="3" key="1">
    <citation type="submission" date="2016-09" db="EMBL/GenBank/DDBJ databases">
        <authorList>
            <person name="Varghese N."/>
            <person name="Submissions S."/>
        </authorList>
    </citation>
    <scope>NUCLEOTIDE SEQUENCE [LARGE SCALE GENOMIC DNA]</scope>
    <source>
        <strain evidence="3">TNe-862</strain>
    </source>
</reference>
<sequence>MSRQCVPGNFPRASLQGAVSGAQPKLVLRKTGDKYSSGPTDAERYERYIVCDDLAQQLAAYATRKMTSNAWSLQATVSKIEVGILKKVRSGIWEFSDAEIAWTIGRTRQILSDTAAGETSIGPDSNILGQARDDSHDE</sequence>
<gene>
    <name evidence="2" type="ORF">SAMN05421548_13092</name>
</gene>
<protein>
    <submittedName>
        <fullName evidence="2">Uncharacterized protein</fullName>
    </submittedName>
</protein>
<name>A0A1G6ZHG0_9BURK</name>